<evidence type="ECO:0000256" key="5">
    <source>
        <dbReference type="ARBA" id="ARBA00022748"/>
    </source>
</evidence>
<sequence length="191" mass="21294">MKQVSRRQGRGWLLLTAGVLVLIAAVWSFLWFRAASNQTLDERVQAVSSQIKCPVCQGESIAQSTTDLARQMRATVREQLAAGKSEQEVLTYFQEHYGSDIVWAPQWQGFSLLAWLVPLALLLGGLALVFATLRDWRAVARETTGGNEQPVSEELEPYRSLLEEELAEEDILFRSPAQSKKQGKASGMEAK</sequence>
<dbReference type="Gene3D" id="1.10.8.640">
    <property type="entry name" value="Cytochrome C biogenesis protein"/>
    <property type="match status" value="1"/>
</dbReference>
<dbReference type="InterPro" id="IPR051263">
    <property type="entry name" value="C-type_cytochrome_biogenesis"/>
</dbReference>
<evidence type="ECO:0000256" key="7">
    <source>
        <dbReference type="RuleBase" id="RU364112"/>
    </source>
</evidence>
<evidence type="ECO:0000259" key="9">
    <source>
        <dbReference type="Pfam" id="PF03918"/>
    </source>
</evidence>
<dbReference type="InterPro" id="IPR005616">
    <property type="entry name" value="CcmH/CycL/Ccl2/NrfF_N"/>
</dbReference>
<gene>
    <name evidence="10" type="ORF">KTC_51830</name>
</gene>
<feature type="transmembrane region" description="Helical" evidence="7">
    <location>
        <begin position="12"/>
        <end position="32"/>
    </location>
</feature>
<reference evidence="10" key="1">
    <citation type="submission" date="2018-12" db="EMBL/GenBank/DDBJ databases">
        <title>Novel natural products biosynthetic potential of the class Ktedonobacteria.</title>
        <authorList>
            <person name="Zheng Y."/>
            <person name="Saitou A."/>
            <person name="Wang C.M."/>
            <person name="Toyoda A."/>
            <person name="Minakuchi Y."/>
            <person name="Sekiguchi Y."/>
            <person name="Ueda K."/>
            <person name="Takano H."/>
            <person name="Sakai Y."/>
            <person name="Yokota A."/>
            <person name="Yabe S."/>
        </authorList>
    </citation>
    <scope>NUCLEOTIDE SEQUENCE</scope>
    <source>
        <strain evidence="10">COM3</strain>
    </source>
</reference>
<accession>A0A455SU58</accession>
<dbReference type="PANTHER" id="PTHR47870:SF1">
    <property type="entry name" value="CYTOCHROME C-TYPE BIOGENESIS PROTEIN CCMH"/>
    <property type="match status" value="1"/>
</dbReference>
<keyword evidence="7" id="KW-1133">Transmembrane helix</keyword>
<dbReference type="AlphaFoldDB" id="A0A455SU58"/>
<evidence type="ECO:0000256" key="4">
    <source>
        <dbReference type="ARBA" id="ARBA00022729"/>
    </source>
</evidence>
<dbReference type="Pfam" id="PF03918">
    <property type="entry name" value="CcmH"/>
    <property type="match status" value="1"/>
</dbReference>
<dbReference type="InterPro" id="IPR038297">
    <property type="entry name" value="CcmH/CycL/NrfF/Ccl2_sf"/>
</dbReference>
<comment type="function">
    <text evidence="7">Possible subunit of a heme lyase.</text>
</comment>
<keyword evidence="6 7" id="KW-0408">Iron</keyword>
<dbReference type="CDD" id="cd16378">
    <property type="entry name" value="CcmH_N"/>
    <property type="match status" value="1"/>
</dbReference>
<evidence type="ECO:0000256" key="2">
    <source>
        <dbReference type="ARBA" id="ARBA00022617"/>
    </source>
</evidence>
<keyword evidence="7" id="KW-0472">Membrane</keyword>
<feature type="transmembrane region" description="Helical" evidence="7">
    <location>
        <begin position="112"/>
        <end position="133"/>
    </location>
</feature>
<dbReference type="EMBL" id="AP019376">
    <property type="protein sequence ID" value="BBH90432.1"/>
    <property type="molecule type" value="Genomic_DNA"/>
</dbReference>
<evidence type="ECO:0000256" key="8">
    <source>
        <dbReference type="SAM" id="MobiDB-lite"/>
    </source>
</evidence>
<dbReference type="GO" id="GO:0005886">
    <property type="term" value="C:plasma membrane"/>
    <property type="evidence" value="ECO:0007669"/>
    <property type="project" value="TreeGrafter"/>
</dbReference>
<evidence type="ECO:0000256" key="6">
    <source>
        <dbReference type="ARBA" id="ARBA00023004"/>
    </source>
</evidence>
<keyword evidence="3 7" id="KW-0479">Metal-binding</keyword>
<protein>
    <recommendedName>
        <fullName evidence="7">Cytochrome c-type biogenesis protein</fullName>
    </recommendedName>
</protein>
<name>A0A455SU58_9CHLR</name>
<dbReference type="PANTHER" id="PTHR47870">
    <property type="entry name" value="CYTOCHROME C-TYPE BIOGENESIS PROTEIN CCMH"/>
    <property type="match status" value="1"/>
</dbReference>
<keyword evidence="5" id="KW-0201">Cytochrome c-type biogenesis</keyword>
<keyword evidence="4 7" id="KW-0732">Signal</keyword>
<keyword evidence="7" id="KW-0812">Transmembrane</keyword>
<dbReference type="GO" id="GO:0046872">
    <property type="term" value="F:metal ion binding"/>
    <property type="evidence" value="ECO:0007669"/>
    <property type="project" value="UniProtKB-KW"/>
</dbReference>
<evidence type="ECO:0000256" key="1">
    <source>
        <dbReference type="ARBA" id="ARBA00010342"/>
    </source>
</evidence>
<proteinExistence type="inferred from homology"/>
<dbReference type="GO" id="GO:0017004">
    <property type="term" value="P:cytochrome complex assembly"/>
    <property type="evidence" value="ECO:0007669"/>
    <property type="project" value="UniProtKB-KW"/>
</dbReference>
<keyword evidence="2 7" id="KW-0349">Heme</keyword>
<feature type="domain" description="CcmH/CycL/Ccl2/NrfF N-terminal" evidence="9">
    <location>
        <begin position="34"/>
        <end position="144"/>
    </location>
</feature>
<feature type="region of interest" description="Disordered" evidence="8">
    <location>
        <begin position="169"/>
        <end position="191"/>
    </location>
</feature>
<evidence type="ECO:0000256" key="3">
    <source>
        <dbReference type="ARBA" id="ARBA00022723"/>
    </source>
</evidence>
<organism evidence="10">
    <name type="scientific">Thermosporothrix sp. COM3</name>
    <dbReference type="NCBI Taxonomy" id="2490863"/>
    <lineage>
        <taxon>Bacteria</taxon>
        <taxon>Bacillati</taxon>
        <taxon>Chloroflexota</taxon>
        <taxon>Ktedonobacteria</taxon>
        <taxon>Ktedonobacterales</taxon>
        <taxon>Thermosporotrichaceae</taxon>
        <taxon>Thermosporothrix</taxon>
    </lineage>
</organism>
<comment type="similarity">
    <text evidence="1 7">Belongs to the CcmH/CycL/Ccl2/NrfF family.</text>
</comment>
<evidence type="ECO:0000313" key="10">
    <source>
        <dbReference type="EMBL" id="BBH90432.1"/>
    </source>
</evidence>